<evidence type="ECO:0000256" key="3">
    <source>
        <dbReference type="ARBA" id="ARBA00022795"/>
    </source>
</evidence>
<dbReference type="AlphaFoldDB" id="A0A2N8T0A1"/>
<dbReference type="RefSeq" id="WP_021207881.1">
    <property type="nucleotide sequence ID" value="NZ_JAMOIG010000003.1"/>
</dbReference>
<evidence type="ECO:0000256" key="4">
    <source>
        <dbReference type="ARBA" id="ARBA00023186"/>
    </source>
</evidence>
<name>A0A2N8T0A1_STUST</name>
<sequence>MQSSKKAFATLTGKLRDALAANDWDAIALLDGECRAQMAKLSGEDALDVGLREQLAELSNLYLELQQSGRAERERLAAELTRLNQSKQVKQAYESLG</sequence>
<keyword evidence="6" id="KW-0966">Cell projection</keyword>
<dbReference type="EMBL" id="POUW01000001">
    <property type="protein sequence ID" value="PNG08172.1"/>
    <property type="molecule type" value="Genomic_DNA"/>
</dbReference>
<reference evidence="6 7" key="1">
    <citation type="submission" date="2018-01" db="EMBL/GenBank/DDBJ databases">
        <title>Denitrification phenotypes of diverse strains of Pseudomonas stutzeri.</title>
        <authorList>
            <person name="Milligan D.A."/>
            <person name="Bergaust L."/>
            <person name="Bakken L.R."/>
            <person name="Frostegard A."/>
        </authorList>
    </citation>
    <scope>NUCLEOTIDE SEQUENCE [LARGE SCALE GENOMIC DNA]</scope>
    <source>
        <strain evidence="6 7">28a3</strain>
    </source>
</reference>
<keyword evidence="2" id="KW-0963">Cytoplasm</keyword>
<dbReference type="Pfam" id="PF05400">
    <property type="entry name" value="FliT"/>
    <property type="match status" value="1"/>
</dbReference>
<dbReference type="Proteomes" id="UP000235897">
    <property type="component" value="Unassembled WGS sequence"/>
</dbReference>
<dbReference type="Gene3D" id="1.20.58.380">
    <property type="entry name" value="Flagellar protein flit"/>
    <property type="match status" value="1"/>
</dbReference>
<gene>
    <name evidence="6" type="ORF">CXL00_03750</name>
</gene>
<accession>A0A2N8T0A1</accession>
<dbReference type="GO" id="GO:0044781">
    <property type="term" value="P:bacterial-type flagellum organization"/>
    <property type="evidence" value="ECO:0007669"/>
    <property type="project" value="UniProtKB-KW"/>
</dbReference>
<dbReference type="OrthoDB" id="7025202at2"/>
<evidence type="ECO:0000256" key="1">
    <source>
        <dbReference type="ARBA" id="ARBA00004514"/>
    </source>
</evidence>
<keyword evidence="6" id="KW-0969">Cilium</keyword>
<comment type="caution">
    <text evidence="6">The sequence shown here is derived from an EMBL/GenBank/DDBJ whole genome shotgun (WGS) entry which is preliminary data.</text>
</comment>
<proteinExistence type="predicted"/>
<organism evidence="6 7">
    <name type="scientific">Stutzerimonas stutzeri</name>
    <name type="common">Pseudomonas stutzeri</name>
    <dbReference type="NCBI Taxonomy" id="316"/>
    <lineage>
        <taxon>Bacteria</taxon>
        <taxon>Pseudomonadati</taxon>
        <taxon>Pseudomonadota</taxon>
        <taxon>Gammaproteobacteria</taxon>
        <taxon>Pseudomonadales</taxon>
        <taxon>Pseudomonadaceae</taxon>
        <taxon>Stutzerimonas</taxon>
    </lineage>
</organism>
<evidence type="ECO:0000256" key="2">
    <source>
        <dbReference type="ARBA" id="ARBA00022490"/>
    </source>
</evidence>
<comment type="subcellular location">
    <subcellularLocation>
        <location evidence="1">Cytoplasm</location>
        <location evidence="1">Cytosol</location>
    </subcellularLocation>
</comment>
<evidence type="ECO:0000313" key="7">
    <source>
        <dbReference type="Proteomes" id="UP000235897"/>
    </source>
</evidence>
<evidence type="ECO:0000313" key="6">
    <source>
        <dbReference type="EMBL" id="PNG08172.1"/>
    </source>
</evidence>
<dbReference type="InterPro" id="IPR008622">
    <property type="entry name" value="FliT"/>
</dbReference>
<protein>
    <recommendedName>
        <fullName evidence="5">Flagellar protein FliT</fullName>
    </recommendedName>
</protein>
<keyword evidence="6" id="KW-0282">Flagellum</keyword>
<evidence type="ECO:0000256" key="5">
    <source>
        <dbReference type="ARBA" id="ARBA00093797"/>
    </source>
</evidence>
<keyword evidence="4" id="KW-0143">Chaperone</keyword>
<keyword evidence="3" id="KW-1005">Bacterial flagellum biogenesis</keyword>